<proteinExistence type="inferred from homology"/>
<keyword evidence="3" id="KW-0813">Transport</keyword>
<protein>
    <submittedName>
        <fullName evidence="9">Na(+)-linked D-alanine glycine permease</fullName>
    </submittedName>
</protein>
<dbReference type="GO" id="GO:0005283">
    <property type="term" value="F:amino acid:sodium symporter activity"/>
    <property type="evidence" value="ECO:0007669"/>
    <property type="project" value="InterPro"/>
</dbReference>
<evidence type="ECO:0000313" key="10">
    <source>
        <dbReference type="Proteomes" id="UP000253816"/>
    </source>
</evidence>
<dbReference type="PANTHER" id="PTHR30330:SF3">
    <property type="entry name" value="TRANSCRIPTIONAL REGULATOR, LRP FAMILY"/>
    <property type="match status" value="1"/>
</dbReference>
<feature type="transmembrane region" description="Helical" evidence="8">
    <location>
        <begin position="284"/>
        <end position="310"/>
    </location>
</feature>
<reference evidence="9 10" key="1">
    <citation type="submission" date="2018-07" db="EMBL/GenBank/DDBJ databases">
        <title>Comparative genomics of the Candidatus Parilichlamydiaceae reveals evidence of convergent evolution and genome reduction in the phylum Chlamydiae.</title>
        <authorList>
            <person name="Taylor-Brown A."/>
            <person name="Polkinghorne A."/>
        </authorList>
    </citation>
    <scope>NUCLEOTIDE SEQUENCE [LARGE SCALE GENOMIC DNA]</scope>
    <source>
        <strain evidence="9 10">Hat2</strain>
    </source>
</reference>
<feature type="transmembrane region" description="Helical" evidence="8">
    <location>
        <begin position="390"/>
        <end position="409"/>
    </location>
</feature>
<sequence>MEFFLSGLLQLDPWLWGGIGVPFVLGTGTYLSFRSRFIQIRFLSSGLFGLFAKDRTSVSSFFASVGGAVGIGNVIGVCSMLASVGPGAVLWFWIGAFFGILLKYAEVYLAVRFKGEQNGMVSYLCVAFQKHPYVPKLASLLSCVYGIEIYQFNVVRDSVSEAWGMPKLIVSLSLLFFVFLGVRGGFQRVGKVSSKILPPLLLLYFFMSLCVLFVFRSHLANVFTEILIGFFDPSSVAPGLGASSLLAASQGLAKGCYATDIGTGYSGMIYSSSPRKEPFQMAKLVLLEPIFDAFGVCTLSLLLVLSTGVWREGLSSGFLVQASLGTVFPYSKQIVSVLLSLLGYSTITAFLATGIESAKFLSPRKGATLYGCLAACLWVTFSFLDAEIAFLFMSFCGFGLLMINVLAFVRLRNHIQFCHEHKGV</sequence>
<dbReference type="GO" id="GO:0005886">
    <property type="term" value="C:plasma membrane"/>
    <property type="evidence" value="ECO:0007669"/>
    <property type="project" value="UniProtKB-SubCell"/>
</dbReference>
<evidence type="ECO:0000256" key="6">
    <source>
        <dbReference type="ARBA" id="ARBA00022989"/>
    </source>
</evidence>
<dbReference type="OrthoDB" id="9804874at2"/>
<evidence type="ECO:0000256" key="2">
    <source>
        <dbReference type="ARBA" id="ARBA00009261"/>
    </source>
</evidence>
<feature type="transmembrane region" description="Helical" evidence="8">
    <location>
        <begin position="367"/>
        <end position="384"/>
    </location>
</feature>
<feature type="transmembrane region" description="Helical" evidence="8">
    <location>
        <begin position="90"/>
        <end position="111"/>
    </location>
</feature>
<evidence type="ECO:0000256" key="5">
    <source>
        <dbReference type="ARBA" id="ARBA00022692"/>
    </source>
</evidence>
<evidence type="ECO:0000313" key="9">
    <source>
        <dbReference type="EMBL" id="RDB31534.1"/>
    </source>
</evidence>
<dbReference type="Proteomes" id="UP000253816">
    <property type="component" value="Unassembled WGS sequence"/>
</dbReference>
<organism evidence="9 10">
    <name type="scientific">Candidatus Similichlamydia laticola</name>
    <dbReference type="NCBI Taxonomy" id="2170265"/>
    <lineage>
        <taxon>Bacteria</taxon>
        <taxon>Pseudomonadati</taxon>
        <taxon>Chlamydiota</taxon>
        <taxon>Chlamydiia</taxon>
        <taxon>Parachlamydiales</taxon>
        <taxon>Candidatus Parilichlamydiaceae</taxon>
        <taxon>Candidatus Similichlamydia</taxon>
    </lineage>
</organism>
<dbReference type="InterPro" id="IPR001463">
    <property type="entry name" value="Na/Ala_symport"/>
</dbReference>
<feature type="transmembrane region" description="Helical" evidence="8">
    <location>
        <begin position="168"/>
        <end position="184"/>
    </location>
</feature>
<comment type="similarity">
    <text evidence="2">Belongs to the alanine or glycine:cation symporter (AGCS) (TC 2.A.25) family.</text>
</comment>
<keyword evidence="10" id="KW-1185">Reference proteome</keyword>
<feature type="transmembrane region" description="Helical" evidence="8">
    <location>
        <begin position="330"/>
        <end position="355"/>
    </location>
</feature>
<accession>A0A369KID4</accession>
<evidence type="ECO:0000256" key="4">
    <source>
        <dbReference type="ARBA" id="ARBA00022475"/>
    </source>
</evidence>
<evidence type="ECO:0000256" key="8">
    <source>
        <dbReference type="SAM" id="Phobius"/>
    </source>
</evidence>
<name>A0A369KID4_9BACT</name>
<keyword evidence="5 8" id="KW-0812">Transmembrane</keyword>
<dbReference type="Pfam" id="PF01235">
    <property type="entry name" value="Na_Ala_symp"/>
    <property type="match status" value="1"/>
</dbReference>
<feature type="transmembrane region" description="Helical" evidence="8">
    <location>
        <begin position="14"/>
        <end position="33"/>
    </location>
</feature>
<keyword evidence="6 8" id="KW-1133">Transmembrane helix</keyword>
<evidence type="ECO:0000256" key="3">
    <source>
        <dbReference type="ARBA" id="ARBA00022448"/>
    </source>
</evidence>
<evidence type="ECO:0000256" key="1">
    <source>
        <dbReference type="ARBA" id="ARBA00004651"/>
    </source>
</evidence>
<comment type="caution">
    <text evidence="9">The sequence shown here is derived from an EMBL/GenBank/DDBJ whole genome shotgun (WGS) entry which is preliminary data.</text>
</comment>
<gene>
    <name evidence="9" type="ORF">HAT2_00337</name>
</gene>
<dbReference type="PANTHER" id="PTHR30330">
    <property type="entry name" value="AGSS FAMILY TRANSPORTER, SODIUM-ALANINE"/>
    <property type="match status" value="1"/>
</dbReference>
<dbReference type="AlphaFoldDB" id="A0A369KID4"/>
<dbReference type="EMBL" id="QQBG01000012">
    <property type="protein sequence ID" value="RDB31534.1"/>
    <property type="molecule type" value="Genomic_DNA"/>
</dbReference>
<keyword evidence="7 8" id="KW-0472">Membrane</keyword>
<evidence type="ECO:0000256" key="7">
    <source>
        <dbReference type="ARBA" id="ARBA00023136"/>
    </source>
</evidence>
<feature type="transmembrane region" description="Helical" evidence="8">
    <location>
        <begin position="61"/>
        <end position="84"/>
    </location>
</feature>
<dbReference type="PRINTS" id="PR00175">
    <property type="entry name" value="NAALASMPORT"/>
</dbReference>
<comment type="subcellular location">
    <subcellularLocation>
        <location evidence="1">Cell membrane</location>
        <topology evidence="1">Multi-pass membrane protein</topology>
    </subcellularLocation>
</comment>
<keyword evidence="4" id="KW-1003">Cell membrane</keyword>
<feature type="transmembrane region" description="Helical" evidence="8">
    <location>
        <begin position="196"/>
        <end position="215"/>
    </location>
</feature>